<evidence type="ECO:0008006" key="3">
    <source>
        <dbReference type="Google" id="ProtNLM"/>
    </source>
</evidence>
<accession>A0A133V8U4</accession>
<dbReference type="AlphaFoldDB" id="A0A133V8U4"/>
<protein>
    <recommendedName>
        <fullName evidence="3">DUF429 domain-containing protein</fullName>
    </recommendedName>
</protein>
<reference evidence="1 2" key="1">
    <citation type="journal article" date="2016" name="Sci. Rep.">
        <title>Metabolic traits of an uncultured archaeal lineage -MSBL1- from brine pools of the Red Sea.</title>
        <authorList>
            <person name="Mwirichia R."/>
            <person name="Alam I."/>
            <person name="Rashid M."/>
            <person name="Vinu M."/>
            <person name="Ba-Alawi W."/>
            <person name="Anthony Kamau A."/>
            <person name="Kamanda Ngugi D."/>
            <person name="Goker M."/>
            <person name="Klenk H.P."/>
            <person name="Bajic V."/>
            <person name="Stingl U."/>
        </authorList>
    </citation>
    <scope>NUCLEOTIDE SEQUENCE [LARGE SCALE GENOMIC DNA]</scope>
    <source>
        <strain evidence="1">SCGC-AAA261D19</strain>
    </source>
</reference>
<evidence type="ECO:0000313" key="1">
    <source>
        <dbReference type="EMBL" id="KXB02845.1"/>
    </source>
</evidence>
<dbReference type="Proteomes" id="UP000070400">
    <property type="component" value="Unassembled WGS sequence"/>
</dbReference>
<dbReference type="EMBL" id="LHXX01000002">
    <property type="protein sequence ID" value="KXB02845.1"/>
    <property type="molecule type" value="Genomic_DNA"/>
</dbReference>
<organism evidence="1 2">
    <name type="scientific">candidate division MSBL1 archaeon SCGC-AAA261D19</name>
    <dbReference type="NCBI Taxonomy" id="1698273"/>
    <lineage>
        <taxon>Archaea</taxon>
        <taxon>Methanobacteriati</taxon>
        <taxon>Methanobacteriota</taxon>
        <taxon>candidate division MSBL1</taxon>
    </lineage>
</organism>
<proteinExistence type="predicted"/>
<comment type="caution">
    <text evidence="1">The sequence shown here is derived from an EMBL/GenBank/DDBJ whole genome shotgun (WGS) entry which is preliminary data.</text>
</comment>
<name>A0A133V8U4_9EURY</name>
<evidence type="ECO:0000313" key="2">
    <source>
        <dbReference type="Proteomes" id="UP000070400"/>
    </source>
</evidence>
<sequence>MNVIGIDLAGRAENPSGLAILAVDKFKTKLVKSDNEIIGFCLSKSPEMVAIDAPLSFPKEGGLRKADAELIHRGYRVLPPILEGMKILTKRGIKISERFEQKNLKVIEIHPRTSGKILFKTDKRKSWISKLERRGWCVDPDASKHEIDAAVGALTALLHLQHKTLKVGERGREIVIPRGPLKAP</sequence>
<gene>
    <name evidence="1" type="ORF">AKJ43_00280</name>
</gene>
<keyword evidence="2" id="KW-1185">Reference proteome</keyword>